<dbReference type="RefSeq" id="WP_379276363.1">
    <property type="nucleotide sequence ID" value="NZ_JBHUGT010000022.1"/>
</dbReference>
<reference evidence="2" key="1">
    <citation type="journal article" date="2019" name="Int. J. Syst. Evol. Microbiol.">
        <title>The Global Catalogue of Microorganisms (GCM) 10K type strain sequencing project: providing services to taxonomists for standard genome sequencing and annotation.</title>
        <authorList>
            <consortium name="The Broad Institute Genomics Platform"/>
            <consortium name="The Broad Institute Genome Sequencing Center for Infectious Disease"/>
            <person name="Wu L."/>
            <person name="Ma J."/>
        </authorList>
    </citation>
    <scope>NUCLEOTIDE SEQUENCE [LARGE SCALE GENOMIC DNA]</scope>
    <source>
        <strain evidence="2">TISTR 1827</strain>
    </source>
</reference>
<gene>
    <name evidence="1" type="ORF">ACFSW5_18755</name>
</gene>
<proteinExistence type="predicted"/>
<evidence type="ECO:0000313" key="2">
    <source>
        <dbReference type="Proteomes" id="UP001597493"/>
    </source>
</evidence>
<dbReference type="Pfam" id="PF14116">
    <property type="entry name" value="YyzF"/>
    <property type="match status" value="1"/>
</dbReference>
<name>A0ABW5R0F2_9BACL</name>
<protein>
    <submittedName>
        <fullName evidence="1">CxxH/CxxC protein</fullName>
    </submittedName>
</protein>
<dbReference type="NCBIfam" id="TIGR04129">
    <property type="entry name" value="CxxH_BA5709"/>
    <property type="match status" value="1"/>
</dbReference>
<dbReference type="EMBL" id="JBHUMY010000025">
    <property type="protein sequence ID" value="MFD2662301.1"/>
    <property type="molecule type" value="Genomic_DNA"/>
</dbReference>
<accession>A0ABW5R0F2</accession>
<keyword evidence="2" id="KW-1185">Reference proteome</keyword>
<evidence type="ECO:0000313" key="1">
    <source>
        <dbReference type="EMBL" id="MFD2662301.1"/>
    </source>
</evidence>
<dbReference type="InterPro" id="IPR025626">
    <property type="entry name" value="YyzF"/>
</dbReference>
<comment type="caution">
    <text evidence="1">The sequence shown here is derived from an EMBL/GenBank/DDBJ whole genome shotgun (WGS) entry which is preliminary data.</text>
</comment>
<dbReference type="Proteomes" id="UP001597493">
    <property type="component" value="Unassembled WGS sequence"/>
</dbReference>
<sequence>MYCVCKEHVELAIDKFVDEYEDAPDIVDLQTTEFANWDPPRSCDMCDNNAVVLVV</sequence>
<organism evidence="1 2">
    <name type="scientific">Paenibacillus thailandensis</name>
    <dbReference type="NCBI Taxonomy" id="393250"/>
    <lineage>
        <taxon>Bacteria</taxon>
        <taxon>Bacillati</taxon>
        <taxon>Bacillota</taxon>
        <taxon>Bacilli</taxon>
        <taxon>Bacillales</taxon>
        <taxon>Paenibacillaceae</taxon>
        <taxon>Paenibacillus</taxon>
    </lineage>
</organism>